<accession>A0A366I818</accession>
<evidence type="ECO:0000256" key="5">
    <source>
        <dbReference type="ARBA" id="ARBA00022970"/>
    </source>
</evidence>
<dbReference type="InterPro" id="IPR003439">
    <property type="entry name" value="ABC_transporter-like_ATP-bd"/>
</dbReference>
<dbReference type="RefSeq" id="WP_242981721.1">
    <property type="nucleotide sequence ID" value="NZ_QNRX01000007.1"/>
</dbReference>
<evidence type="ECO:0000256" key="4">
    <source>
        <dbReference type="ARBA" id="ARBA00022840"/>
    </source>
</evidence>
<dbReference type="SMART" id="SM00382">
    <property type="entry name" value="AAA"/>
    <property type="match status" value="1"/>
</dbReference>
<evidence type="ECO:0000259" key="9">
    <source>
        <dbReference type="PROSITE" id="PS50893"/>
    </source>
</evidence>
<gene>
    <name evidence="11" type="ORF">DES36_10787</name>
</gene>
<dbReference type="InterPro" id="IPR046342">
    <property type="entry name" value="CBS_dom_sf"/>
</dbReference>
<proteinExistence type="inferred from homology"/>
<keyword evidence="6 7" id="KW-0129">CBS domain</keyword>
<reference evidence="11 12" key="1">
    <citation type="submission" date="2018-06" db="EMBL/GenBank/DDBJ databases">
        <title>Genomic Encyclopedia of Type Strains, Phase IV (KMG-IV): sequencing the most valuable type-strain genomes for metagenomic binning, comparative biology and taxonomic classification.</title>
        <authorList>
            <person name="Goeker M."/>
        </authorList>
    </citation>
    <scope>NUCLEOTIDE SEQUENCE [LARGE SCALE GENOMIC DNA]</scope>
    <source>
        <strain evidence="11 12">DSM 22112</strain>
    </source>
</reference>
<dbReference type="PANTHER" id="PTHR43869:SF1">
    <property type="entry name" value="GLYCINE BETAINE_PROLINE BETAINE TRANSPORT SYSTEM ATP-BINDING PROTEIN PROV"/>
    <property type="match status" value="1"/>
</dbReference>
<keyword evidence="8" id="KW-1003">Cell membrane</keyword>
<dbReference type="SUPFAM" id="SSF54631">
    <property type="entry name" value="CBS-domain pair"/>
    <property type="match status" value="1"/>
</dbReference>
<evidence type="ECO:0000313" key="12">
    <source>
        <dbReference type="Proteomes" id="UP000253490"/>
    </source>
</evidence>
<dbReference type="PROSITE" id="PS50893">
    <property type="entry name" value="ABC_TRANSPORTER_2"/>
    <property type="match status" value="1"/>
</dbReference>
<evidence type="ECO:0000256" key="1">
    <source>
        <dbReference type="ARBA" id="ARBA00005417"/>
    </source>
</evidence>
<dbReference type="InterPro" id="IPR003593">
    <property type="entry name" value="AAA+_ATPase"/>
</dbReference>
<dbReference type="Proteomes" id="UP000253490">
    <property type="component" value="Unassembled WGS sequence"/>
</dbReference>
<dbReference type="PROSITE" id="PS51371">
    <property type="entry name" value="CBS"/>
    <property type="match status" value="1"/>
</dbReference>
<evidence type="ECO:0000256" key="3">
    <source>
        <dbReference type="ARBA" id="ARBA00022741"/>
    </source>
</evidence>
<dbReference type="SUPFAM" id="SSF52540">
    <property type="entry name" value="P-loop containing nucleoside triphosphate hydrolases"/>
    <property type="match status" value="1"/>
</dbReference>
<evidence type="ECO:0000256" key="2">
    <source>
        <dbReference type="ARBA" id="ARBA00022448"/>
    </source>
</evidence>
<dbReference type="InterPro" id="IPR000644">
    <property type="entry name" value="CBS_dom"/>
</dbReference>
<keyword evidence="8" id="KW-0997">Cell inner membrane</keyword>
<comment type="subunit">
    <text evidence="8">The complex is probably composed of two ATP-binding proteins, two transmembrane proteins and a solute-binding protein.</text>
</comment>
<keyword evidence="3 8" id="KW-0547">Nucleotide-binding</keyword>
<dbReference type="NCBIfam" id="TIGR01186">
    <property type="entry name" value="proV"/>
    <property type="match status" value="1"/>
</dbReference>
<dbReference type="GO" id="GO:0016887">
    <property type="term" value="F:ATP hydrolysis activity"/>
    <property type="evidence" value="ECO:0007669"/>
    <property type="project" value="UniProtKB-UniRule"/>
</dbReference>
<dbReference type="SMART" id="SM00116">
    <property type="entry name" value="CBS"/>
    <property type="match status" value="2"/>
</dbReference>
<dbReference type="AlphaFoldDB" id="A0A366I818"/>
<dbReference type="GO" id="GO:0006970">
    <property type="term" value="P:response to osmotic stress"/>
    <property type="evidence" value="ECO:0007669"/>
    <property type="project" value="UniProtKB-ARBA"/>
</dbReference>
<dbReference type="PANTHER" id="PTHR43869">
    <property type="entry name" value="GLYCINE BETAINE/PROLINE BETAINE TRANSPORT SYSTEM ATP-BINDING PROTEIN PROV"/>
    <property type="match status" value="1"/>
</dbReference>
<dbReference type="Pfam" id="PF00005">
    <property type="entry name" value="ABC_tran"/>
    <property type="match status" value="1"/>
</dbReference>
<dbReference type="GO" id="GO:0006865">
    <property type="term" value="P:amino acid transport"/>
    <property type="evidence" value="ECO:0007669"/>
    <property type="project" value="UniProtKB-UniRule"/>
</dbReference>
<dbReference type="EMBL" id="QNRX01000007">
    <property type="protein sequence ID" value="RBP65347.1"/>
    <property type="molecule type" value="Genomic_DNA"/>
</dbReference>
<dbReference type="GO" id="GO:0005524">
    <property type="term" value="F:ATP binding"/>
    <property type="evidence" value="ECO:0007669"/>
    <property type="project" value="UniProtKB-UniRule"/>
</dbReference>
<evidence type="ECO:0000256" key="6">
    <source>
        <dbReference type="ARBA" id="ARBA00023122"/>
    </source>
</evidence>
<dbReference type="InterPro" id="IPR017871">
    <property type="entry name" value="ABC_transporter-like_CS"/>
</dbReference>
<dbReference type="InterPro" id="IPR051921">
    <property type="entry name" value="ABC_osmolyte_uptake_ATP-bind"/>
</dbReference>
<keyword evidence="8" id="KW-0472">Membrane</keyword>
<dbReference type="Gene3D" id="3.40.50.300">
    <property type="entry name" value="P-loop containing nucleotide triphosphate hydrolases"/>
    <property type="match status" value="1"/>
</dbReference>
<dbReference type="GO" id="GO:0031460">
    <property type="term" value="P:glycine betaine transport"/>
    <property type="evidence" value="ECO:0007669"/>
    <property type="project" value="InterPro"/>
</dbReference>
<keyword evidence="5" id="KW-0029">Amino-acid transport</keyword>
<dbReference type="Pfam" id="PF00571">
    <property type="entry name" value="CBS"/>
    <property type="match status" value="2"/>
</dbReference>
<comment type="catalytic activity">
    <reaction evidence="8">
        <text>a quaternary ammonium(out) + ATP + H2O = a quaternary ammonium(in) + ADP + phosphate + H(+)</text>
        <dbReference type="Rhea" id="RHEA:11036"/>
        <dbReference type="ChEBI" id="CHEBI:15377"/>
        <dbReference type="ChEBI" id="CHEBI:15378"/>
        <dbReference type="ChEBI" id="CHEBI:30616"/>
        <dbReference type="ChEBI" id="CHEBI:35267"/>
        <dbReference type="ChEBI" id="CHEBI:43474"/>
        <dbReference type="ChEBI" id="CHEBI:456216"/>
    </reaction>
</comment>
<dbReference type="InterPro" id="IPR005892">
    <property type="entry name" value="Gly-betaine_transp_ATP-bd"/>
</dbReference>
<evidence type="ECO:0000259" key="10">
    <source>
        <dbReference type="PROSITE" id="PS51371"/>
    </source>
</evidence>
<dbReference type="Gene3D" id="3.10.580.10">
    <property type="entry name" value="CBS-domain"/>
    <property type="match status" value="1"/>
</dbReference>
<sequence>MTVEVEVKNLYKIFGPSPNKIFPLIDKGMTKREILEKTGYGLGVSNVSFQVHRGEVFVIMGLSGSGKSTLIRCLNRLIEPSKGEIWIDGKNIISMNKEELMEVRRKKVAMIFQNFALLPHRTILDNVAFGLQIQNVELAKRHEKAKSALELVGLKGYEDSYPSELSGGMQQRVGLARALATDADILLMDEAFSALDPLIRKEMQDELVSLQERMQKTIIFITHDLDEALKIGDRIAIMKDGVIVQTGTPEQILNNPADDYVKEFVQDVNRARVVTAASIMKKADVVVTERDGLRLAVKKMNDASISSIFVVDKGRHIKGIITAEKALEALKANNNKLEDVVDTNVKTVSLDKAIEEILPHFMESPYPIVVVDDDNRMLGIIFKISVLAGILGGGGDSD</sequence>
<comment type="caution">
    <text evidence="11">The sequence shown here is derived from an EMBL/GenBank/DDBJ whole genome shotgun (WGS) entry which is preliminary data.</text>
</comment>
<dbReference type="FunFam" id="3.40.50.300:FF:000201">
    <property type="entry name" value="Glycine betaine/L-proline ABC transporter ATP-binding protein"/>
    <property type="match status" value="1"/>
</dbReference>
<comment type="subcellular location">
    <subcellularLocation>
        <location evidence="8">Cell inner membrane</location>
        <topology evidence="8">Peripheral membrane protein</topology>
    </subcellularLocation>
</comment>
<keyword evidence="2 8" id="KW-0813">Transport</keyword>
<dbReference type="CDD" id="cd03294">
    <property type="entry name" value="ABC_Pro_Gly_Betaine"/>
    <property type="match status" value="1"/>
</dbReference>
<comment type="similarity">
    <text evidence="1 8">Belongs to the ABC transporter superfamily.</text>
</comment>
<feature type="domain" description="ABC transporter" evidence="9">
    <location>
        <begin position="29"/>
        <end position="265"/>
    </location>
</feature>
<dbReference type="GO" id="GO:0015418">
    <property type="term" value="F:ABC-type quaternary ammonium compound transporting activity"/>
    <property type="evidence" value="ECO:0007669"/>
    <property type="project" value="UniProtKB-EC"/>
</dbReference>
<keyword evidence="4 8" id="KW-0067">ATP-binding</keyword>
<keyword evidence="12" id="KW-1185">Reference proteome</keyword>
<protein>
    <recommendedName>
        <fullName evidence="8">Quaternary amine transport ATP-binding protein</fullName>
        <ecNumber evidence="8">7.6.2.9</ecNumber>
    </recommendedName>
</protein>
<dbReference type="InterPro" id="IPR027417">
    <property type="entry name" value="P-loop_NTPase"/>
</dbReference>
<evidence type="ECO:0000256" key="7">
    <source>
        <dbReference type="PROSITE-ProRule" id="PRU00703"/>
    </source>
</evidence>
<dbReference type="PROSITE" id="PS00211">
    <property type="entry name" value="ABC_TRANSPORTER_1"/>
    <property type="match status" value="1"/>
</dbReference>
<organism evidence="11 12">
    <name type="scientific">Alkalibaculum bacchi</name>
    <dbReference type="NCBI Taxonomy" id="645887"/>
    <lineage>
        <taxon>Bacteria</taxon>
        <taxon>Bacillati</taxon>
        <taxon>Bacillota</taxon>
        <taxon>Clostridia</taxon>
        <taxon>Eubacteriales</taxon>
        <taxon>Eubacteriaceae</taxon>
        <taxon>Alkalibaculum</taxon>
    </lineage>
</organism>
<name>A0A366I818_9FIRM</name>
<dbReference type="GO" id="GO:0005886">
    <property type="term" value="C:plasma membrane"/>
    <property type="evidence" value="ECO:0007669"/>
    <property type="project" value="UniProtKB-SubCell"/>
</dbReference>
<evidence type="ECO:0000313" key="11">
    <source>
        <dbReference type="EMBL" id="RBP65347.1"/>
    </source>
</evidence>
<evidence type="ECO:0000256" key="8">
    <source>
        <dbReference type="RuleBase" id="RU369116"/>
    </source>
</evidence>
<feature type="domain" description="CBS" evidence="10">
    <location>
        <begin position="280"/>
        <end position="337"/>
    </location>
</feature>
<dbReference type="EC" id="7.6.2.9" evidence="8"/>